<evidence type="ECO:0000313" key="5">
    <source>
        <dbReference type="Proteomes" id="UP000694402"/>
    </source>
</evidence>
<feature type="compositionally biased region" description="Basic and acidic residues" evidence="2">
    <location>
        <begin position="1386"/>
        <end position="1396"/>
    </location>
</feature>
<reference evidence="4" key="1">
    <citation type="submission" date="2025-08" db="UniProtKB">
        <authorList>
            <consortium name="Ensembl"/>
        </authorList>
    </citation>
    <scope>IDENTIFICATION</scope>
</reference>
<feature type="compositionally biased region" description="Basic and acidic residues" evidence="2">
    <location>
        <begin position="1596"/>
        <end position="1629"/>
    </location>
</feature>
<feature type="compositionally biased region" description="Basic residues" evidence="2">
    <location>
        <begin position="1121"/>
        <end position="1164"/>
    </location>
</feature>
<accession>A0A8C8D905</accession>
<feature type="compositionally biased region" description="Basic and acidic residues" evidence="2">
    <location>
        <begin position="1710"/>
        <end position="1719"/>
    </location>
</feature>
<feature type="compositionally biased region" description="Polar residues" evidence="2">
    <location>
        <begin position="2718"/>
        <end position="2731"/>
    </location>
</feature>
<feature type="compositionally biased region" description="Basic and acidic residues" evidence="2">
    <location>
        <begin position="1551"/>
        <end position="1580"/>
    </location>
</feature>
<dbReference type="GeneTree" id="ENSGT00940000155532"/>
<dbReference type="InterPro" id="IPR012921">
    <property type="entry name" value="SPOC_C"/>
</dbReference>
<keyword evidence="5" id="KW-1185">Reference proteome</keyword>
<feature type="compositionally biased region" description="Basic and acidic residues" evidence="2">
    <location>
        <begin position="2175"/>
        <end position="2197"/>
    </location>
</feature>
<feature type="region of interest" description="Disordered" evidence="2">
    <location>
        <begin position="420"/>
        <end position="445"/>
    </location>
</feature>
<feature type="compositionally biased region" description="Basic and acidic residues" evidence="2">
    <location>
        <begin position="2689"/>
        <end position="2717"/>
    </location>
</feature>
<feature type="compositionally biased region" description="Low complexity" evidence="2">
    <location>
        <begin position="1061"/>
        <end position="1072"/>
    </location>
</feature>
<protein>
    <recommendedName>
        <fullName evidence="3">TFIIS central domain-containing protein</fullName>
    </recommendedName>
</protein>
<feature type="compositionally biased region" description="Polar residues" evidence="2">
    <location>
        <begin position="924"/>
        <end position="950"/>
    </location>
</feature>
<feature type="compositionally biased region" description="Basic and acidic residues" evidence="2">
    <location>
        <begin position="609"/>
        <end position="626"/>
    </location>
</feature>
<feature type="domain" description="TFIIS central" evidence="3">
    <location>
        <begin position="1"/>
        <end position="109"/>
    </location>
</feature>
<feature type="compositionally biased region" description="Acidic residues" evidence="2">
    <location>
        <begin position="1009"/>
        <end position="1031"/>
    </location>
</feature>
<feature type="compositionally biased region" description="Polar residues" evidence="2">
    <location>
        <begin position="1282"/>
        <end position="1292"/>
    </location>
</feature>
<feature type="compositionally biased region" description="Polar residues" evidence="2">
    <location>
        <begin position="434"/>
        <end position="445"/>
    </location>
</feature>
<dbReference type="Pfam" id="PF07500">
    <property type="entry name" value="TFIIS_M"/>
    <property type="match status" value="1"/>
</dbReference>
<feature type="compositionally biased region" description="Basic and acidic residues" evidence="2">
    <location>
        <begin position="1340"/>
        <end position="1356"/>
    </location>
</feature>
<dbReference type="GO" id="GO:0006351">
    <property type="term" value="P:DNA-templated transcription"/>
    <property type="evidence" value="ECO:0007669"/>
    <property type="project" value="InterPro"/>
</dbReference>
<feature type="region of interest" description="Disordered" evidence="2">
    <location>
        <begin position="78"/>
        <end position="154"/>
    </location>
</feature>
<dbReference type="InterPro" id="IPR036575">
    <property type="entry name" value="TFIIS_cen_dom_sf"/>
</dbReference>
<feature type="region of interest" description="Disordered" evidence="2">
    <location>
        <begin position="919"/>
        <end position="2754"/>
    </location>
</feature>
<dbReference type="Gene3D" id="1.10.472.30">
    <property type="entry name" value="Transcription elongation factor S-II, central domain"/>
    <property type="match status" value="1"/>
</dbReference>
<reference evidence="4" key="2">
    <citation type="submission" date="2025-09" db="UniProtKB">
        <authorList>
            <consortium name="Ensembl"/>
        </authorList>
    </citation>
    <scope>IDENTIFICATION</scope>
</reference>
<feature type="compositionally biased region" description="Acidic residues" evidence="2">
    <location>
        <begin position="2732"/>
        <end position="2747"/>
    </location>
</feature>
<sequence>MFKRVCDCDDLERSESEVAKLVTSIETEMFNIFNNTDSKYMNKYRTIMFNLKDPKNKGLFYSVFRGEVSPFRLARMSQRDMQATKVSEPNKKDTPEVRESGPKATCVLPNPAPEPVKVDLPSLPFRPSRHMEQKSTLPAAPKARPNQSSQNSSVPDILSCMLKDTTAEHRAHLFDLKCKICTGQITVEGEEEPVPKKSKLSGSSSSSTNPDEWKDRPSRPPWMYARTDPRTEERGWRTPAGDESPLLAPPDSPTMGSPASPLMEDDSVLTIMESPASPTMESPASPPMESPASPILESPASPVMDSPASPILETRKVKTPSRMYTPVMIPAVSTVTITRRDPRTAGNRSAVMSGDPHTAGNRTPAMATVTMSKVPPPQVSYVPAKQSVTLSKTFMPLPPPPSLPPMPALPKSILMKPSSSSFYGSSGSSSSSSRAVNSHSPQDGETTQFLAKQEVVWKGFLNMISVAKFVTKGYLVSGPSEYLKEDLPDTIQLGGRIMPQTVWDYIGRVKTSVTKELCVIRFHPATEEEEVAYVSLFSYFSSRRRFGVVANNSRSIKDIYLIPLSAKESIPSKLQPFEGSGFEKNRPNLLLGLVICQKPKRAGSLPQEVEEKRAKIHISKDSRDTGLPRPPTLYGSDPRTEEFLPYDPAMPIMSTPPGSPPSTGSPSDSSSSGSLTIPSLLSSIRAALPASAPPPITSTSTTPLQTILKSLFGKDSHAVPAVAAFPLPTTLPPPPMVDPIVQQYGQKSKVKEIEEEENEYDRPYDPEEEYDPAMGYGRVAPINIDKMFEANAATQATCADDDDVAYDPEDETIFEDMHNDGVSVGKVPAPTSAPAPTPVPATVQDPFPDPSPAPAPLSRPITGAVIVSAATLTEQQRMLEDLNRQIEEQKRQLKEQEEALRQQREAVGMFMAHFSVSDALMSPPTKSGLSHLQTQQSEGEQSEANPSVNQRALKGILKTEETEVPIKQEIKRETKTVPLSVSRNVEMPNASPKRVKEIKKESIQATDNSDPEAGEIQDSDVAYDPEDDTIFDELKDTNGEEKAKTSTRSDSARRSERSRDSSVSSSCRGASCNDTPDRRRKRSSQPDTHSPKRRDRKVRDRQESPPRRSGRRSPGHSDRRRERHRRGERSRPYHRGRHHSERPGRHIPHKERTSRRSSGSHRRSPSSPRQKQDSGSRGLSKGQRETSPPVWDDSKGPEATEDMGPTSPTPALVMEANDSPQPPLERQDIDEPLGDRCDSGGPPQGEIEDTGHQMPHENPTPQKPADQQPSQSLLGSPSKGPNNEQGPNIQLQDNRDRPSQLELLEQCSVQSPSDIMREKQFSSQGPPHMASPNNQGERSSSLERRDPDMREGRRNQGPDMMGPGPNMRGERRGPQMRHPSPNIRGPDPEPDMRGERSGPQMMHPSPNIRGPEPDMRSPDMREDHFSPTTYFGGKRSPSPHFNNPRIPSSVPRGNFKDQRGAPCPGFRPRGPRTSRWMPPRSRFDGPHNPLVVRPLELLGKQRGTNQNHDNGGEPIQPEIKEQHIAQSPSDIMRENQFSSQGCPHMASPSNHGERSSSLERRDPDMREGRRHQGPDIRSPDMIEPGPDMRGSVPDMWDDRRGPGPDIKGPRPDMRGDRRGPDMWDARRGPGPDMRGPGPDMRVLGSDMRVLGPDMRDPGPDMRDPGPDTRGDRRGPGPDMRVLGPDMRVLGPDMRDPGPDMRDPGPNIRGPDTRGERRGPGLDMRGPGPDMRGDRGGPGPDMRVLGPDMRGPGPDMRGGPGPDMMGDRRGKGSNMRGDRRGPDMRDPGPDTRGERRRPDMTDQGPDMRGPGLGRDTRGDRRWPGQDLRGPGPDTRGDRGGPDIRGPRTDMRGDRRDPGPDMRDPGPDMQGPGLDMHGPGPDTRDPGPDMQGPGPDMRDPGPDMRDPGPDMRDPGPDMRDPGPDMRDPGPDMRTLEPDMRTPEPDMRGPETRGYRRGPGPDMRGPGPDIWGDRRGPDMRVDRRGPGSGMRGPEPDIKGPGLGPDTRGDRRGPGLDMRGNRRGPGPDTRGDRRGPGSEMRGPGPDMRDQEPDIREPGLGPDIRGDRRGTGPDMRGTWPETRGDRRGPGKDLRGLGPDMRRSGPDTRSDRRGPGPDMRGPGPDTRDQEPDTRGDRRGTGPDMRSLEPDMRGPGPDTRSDRRGPEPDIWGPGPDTSDQEPDIRGPDTRGDRRGTGSDMRDTGPDMGWPGLWPDTRSGRRGPNMRDPWPDKRVVRRGSGTEMEVPGPETRGDRRAPGTDMRGPGPDTREQEPNIRGQGLGPDTRGDRRGPDMRGDRRGPDMWDDRRGSSPNMRGPGPDMSGAGPDMWDESRGPDMRGPDKRGDRRGPGSDMRGPGPDMRGDRRWSGPDMSGAGSDMWDESTGPDTRGDGRWPGPDSRGDGRWSGPDIRGNRRGSDISLDRRGPGPDMLGERRGPNMRDPGPDTRGPGLDMGQEMRAPDPDMGSPDIRGDHFTTTNNFGGSRGGQSPGFHGPRGLRPSRFNQPRGSSRGYFPDNGGQPRFDGPRLVVRPLRPKGGLLPTPPEGLMSLPNNSPDAFREDQWRNSHSPDTRRTSLPIEDCEIRNYGDRENNSEERGRGVYPRDRVNFQGTAPCLSQGRQLPEDNGRERGGSHGRQGDRGTGRLVSRERERVRGSEVDRPREEVDEKQKTPTEKDRDIGRATSREGEANRGVSLHNRSLSKDHDRDILKDGSGKKEEQMEGKGKTVELTETPQVDTPQVDTPQEDTPQEDTPQEDMPQDSKGPV</sequence>
<feature type="compositionally biased region" description="Basic and acidic residues" evidence="2">
    <location>
        <begin position="88"/>
        <end position="101"/>
    </location>
</feature>
<feature type="compositionally biased region" description="Low complexity" evidence="2">
    <location>
        <begin position="651"/>
        <end position="676"/>
    </location>
</feature>
<feature type="compositionally biased region" description="Basic and acidic residues" evidence="2">
    <location>
        <begin position="2077"/>
        <end position="2109"/>
    </location>
</feature>
<dbReference type="Pfam" id="PF07744">
    <property type="entry name" value="SPOC"/>
    <property type="match status" value="1"/>
</dbReference>
<feature type="compositionally biased region" description="Low complexity" evidence="2">
    <location>
        <begin position="1267"/>
        <end position="1281"/>
    </location>
</feature>
<feature type="compositionally biased region" description="Low complexity" evidence="2">
    <location>
        <begin position="1865"/>
        <end position="1879"/>
    </location>
</feature>
<organism evidence="4 5">
    <name type="scientific">Oncorhynchus tshawytscha</name>
    <name type="common">Chinook salmon</name>
    <name type="synonym">Salmo tshawytscha</name>
    <dbReference type="NCBI Taxonomy" id="74940"/>
    <lineage>
        <taxon>Eukaryota</taxon>
        <taxon>Metazoa</taxon>
        <taxon>Chordata</taxon>
        <taxon>Craniata</taxon>
        <taxon>Vertebrata</taxon>
        <taxon>Euteleostomi</taxon>
        <taxon>Actinopterygii</taxon>
        <taxon>Neopterygii</taxon>
        <taxon>Teleostei</taxon>
        <taxon>Protacanthopterygii</taxon>
        <taxon>Salmoniformes</taxon>
        <taxon>Salmonidae</taxon>
        <taxon>Salmoninae</taxon>
        <taxon>Oncorhynchus</taxon>
    </lineage>
</organism>
<feature type="region of interest" description="Disordered" evidence="2">
    <location>
        <begin position="189"/>
        <end position="262"/>
    </location>
</feature>
<feature type="compositionally biased region" description="Basic and acidic residues" evidence="2">
    <location>
        <begin position="1653"/>
        <end position="1675"/>
    </location>
</feature>
<dbReference type="PROSITE" id="PS51321">
    <property type="entry name" value="TFIIS_CENTRAL"/>
    <property type="match status" value="1"/>
</dbReference>
<feature type="compositionally biased region" description="Basic and acidic residues" evidence="2">
    <location>
        <begin position="2571"/>
        <end position="2596"/>
    </location>
</feature>
<feature type="compositionally biased region" description="Basic and acidic residues" evidence="2">
    <location>
        <begin position="1833"/>
        <end position="1864"/>
    </location>
</feature>
<feature type="compositionally biased region" description="Polar residues" evidence="2">
    <location>
        <begin position="1524"/>
        <end position="1541"/>
    </location>
</feature>
<feature type="compositionally biased region" description="Basic and acidic residues" evidence="2">
    <location>
        <begin position="2611"/>
        <end position="2678"/>
    </location>
</feature>
<evidence type="ECO:0000256" key="2">
    <source>
        <dbReference type="SAM" id="MobiDB-lite"/>
    </source>
</evidence>
<feature type="compositionally biased region" description="Low complexity" evidence="2">
    <location>
        <begin position="420"/>
        <end position="433"/>
    </location>
</feature>
<name>A0A8C8D905_ONCTS</name>
<feature type="compositionally biased region" description="Basic and acidic residues" evidence="2">
    <location>
        <begin position="1692"/>
        <end position="1702"/>
    </location>
</feature>
<dbReference type="PANTHER" id="PTHR11477:SF13">
    <property type="entry name" value="DEATH-INDUCER OBLITERATOR 1"/>
    <property type="match status" value="1"/>
</dbReference>
<feature type="compositionally biased region" description="Basic and acidic residues" evidence="2">
    <location>
        <begin position="2402"/>
        <end position="2435"/>
    </location>
</feature>
<feature type="compositionally biased region" description="Basic and acidic residues" evidence="2">
    <location>
        <begin position="1050"/>
        <end position="1060"/>
    </location>
</feature>
<feature type="compositionally biased region" description="Basic and acidic residues" evidence="2">
    <location>
        <begin position="1764"/>
        <end position="1799"/>
    </location>
</feature>
<feature type="region of interest" description="Disordered" evidence="2">
    <location>
        <begin position="275"/>
        <end position="310"/>
    </location>
</feature>
<feature type="compositionally biased region" description="Basic and acidic residues" evidence="2">
    <location>
        <begin position="1968"/>
        <end position="1982"/>
    </location>
</feature>
<keyword evidence="1" id="KW-0175">Coiled coil</keyword>
<dbReference type="SUPFAM" id="SSF46942">
    <property type="entry name" value="Elongation factor TFIIS domain 2"/>
    <property type="match status" value="1"/>
</dbReference>
<dbReference type="Proteomes" id="UP000694402">
    <property type="component" value="Unassembled WGS sequence"/>
</dbReference>
<dbReference type="SMART" id="SM00510">
    <property type="entry name" value="TFS2M"/>
    <property type="match status" value="1"/>
</dbReference>
<feature type="compositionally biased region" description="Basic and acidic residues" evidence="2">
    <location>
        <begin position="957"/>
        <end position="975"/>
    </location>
</feature>
<dbReference type="PANTHER" id="PTHR11477">
    <property type="entry name" value="TRANSCRIPTION FACTOR S-II ZINC FINGER DOMAIN-CONTAINING PROTEIN"/>
    <property type="match status" value="1"/>
</dbReference>
<feature type="compositionally biased region" description="Basic and acidic residues" evidence="2">
    <location>
        <begin position="2119"/>
        <end position="2145"/>
    </location>
</feature>
<feature type="compositionally biased region" description="Low complexity" evidence="2">
    <location>
        <begin position="2342"/>
        <end position="2351"/>
    </location>
</feature>
<feature type="compositionally biased region" description="Basic and acidic residues" evidence="2">
    <location>
        <begin position="1032"/>
        <end position="1044"/>
    </location>
</feature>
<feature type="compositionally biased region" description="Basic and acidic residues" evidence="2">
    <location>
        <begin position="1225"/>
        <end position="1238"/>
    </location>
</feature>
<feature type="compositionally biased region" description="Basic and acidic residues" evidence="2">
    <location>
        <begin position="2547"/>
        <end position="2563"/>
    </location>
</feature>
<dbReference type="Ensembl" id="ENSOTST00005021795.2">
    <property type="protein sequence ID" value="ENSOTSP00005020049.2"/>
    <property type="gene ID" value="ENSOTSG00005009727.2"/>
</dbReference>
<evidence type="ECO:0000259" key="3">
    <source>
        <dbReference type="PROSITE" id="PS51321"/>
    </source>
</evidence>
<feature type="coiled-coil region" evidence="1">
    <location>
        <begin position="869"/>
        <end position="906"/>
    </location>
</feature>
<dbReference type="InterPro" id="IPR003618">
    <property type="entry name" value="TFIIS_cen_dom"/>
</dbReference>
<feature type="compositionally biased region" description="Polar residues" evidence="2">
    <location>
        <begin position="1321"/>
        <end position="1339"/>
    </location>
</feature>
<evidence type="ECO:0000313" key="4">
    <source>
        <dbReference type="Ensembl" id="ENSOTSP00005020049.2"/>
    </source>
</evidence>
<feature type="compositionally biased region" description="Basic and acidic residues" evidence="2">
    <location>
        <begin position="2277"/>
        <end position="2301"/>
    </location>
</feature>
<proteinExistence type="predicted"/>
<feature type="compositionally biased region" description="Basic and acidic residues" evidence="2">
    <location>
        <begin position="2042"/>
        <end position="2052"/>
    </location>
</feature>
<feature type="region of interest" description="Disordered" evidence="2">
    <location>
        <begin position="343"/>
        <end position="362"/>
    </location>
</feature>
<feature type="compositionally biased region" description="Basic and acidic residues" evidence="2">
    <location>
        <begin position="1097"/>
        <end position="1106"/>
    </location>
</feature>
<feature type="compositionally biased region" description="Basic and acidic residues" evidence="2">
    <location>
        <begin position="1894"/>
        <end position="1951"/>
    </location>
</feature>
<feature type="compositionally biased region" description="Basic and acidic residues" evidence="2">
    <location>
        <begin position="227"/>
        <end position="236"/>
    </location>
</feature>
<feature type="compositionally biased region" description="Basic and acidic residues" evidence="2">
    <location>
        <begin position="1411"/>
        <end position="1425"/>
    </location>
</feature>
<feature type="compositionally biased region" description="Basic and acidic residues" evidence="2">
    <location>
        <begin position="2322"/>
        <end position="2341"/>
    </location>
</feature>
<feature type="compositionally biased region" description="Basic and acidic residues" evidence="2">
    <location>
        <begin position="1813"/>
        <end position="1822"/>
    </location>
</feature>
<evidence type="ECO:0000256" key="1">
    <source>
        <dbReference type="SAM" id="Coils"/>
    </source>
</evidence>
<feature type="compositionally biased region" description="Polar residues" evidence="2">
    <location>
        <begin position="145"/>
        <end position="154"/>
    </location>
</feature>
<feature type="compositionally biased region" description="Low complexity" evidence="2">
    <location>
        <begin position="1955"/>
        <end position="1965"/>
    </location>
</feature>
<feature type="compositionally biased region" description="Low complexity" evidence="2">
    <location>
        <begin position="1630"/>
        <end position="1641"/>
    </location>
</feature>
<feature type="compositionally biased region" description="Low complexity" evidence="2">
    <location>
        <begin position="1739"/>
        <end position="1754"/>
    </location>
</feature>
<feature type="region of interest" description="Disordered" evidence="2">
    <location>
        <begin position="602"/>
        <end position="676"/>
    </location>
</feature>
<dbReference type="GO" id="GO:0005634">
    <property type="term" value="C:nucleus"/>
    <property type="evidence" value="ECO:0007669"/>
    <property type="project" value="TreeGrafter"/>
</dbReference>